<accession>A0AA48H139</accession>
<organism evidence="12 13">
    <name type="scientific">Mesoterricola sediminis</name>
    <dbReference type="NCBI Taxonomy" id="2927980"/>
    <lineage>
        <taxon>Bacteria</taxon>
        <taxon>Pseudomonadati</taxon>
        <taxon>Acidobacteriota</taxon>
        <taxon>Holophagae</taxon>
        <taxon>Holophagales</taxon>
        <taxon>Holophagaceae</taxon>
        <taxon>Mesoterricola</taxon>
    </lineage>
</organism>
<sequence>MLRPLLTAFAALTLATGVLYPLAATGLARALFPRQAAGSPIRVDGRVRGSRLIAQATEDPRWFWSRPSPTSGFPANAQASGGSTLSGPALAEAVAARLRVLQASDPGAGPVPQDLVTASGSGLDPHISLEAARWQAPRVARARGLDPGAVTRLAEARAFRPLLGRPVVNVLDLNLALDAMGAPTRLP</sequence>
<evidence type="ECO:0000313" key="13">
    <source>
        <dbReference type="Proteomes" id="UP001228113"/>
    </source>
</evidence>
<dbReference type="NCBIfam" id="TIGR00681">
    <property type="entry name" value="kdpC"/>
    <property type="match status" value="1"/>
</dbReference>
<evidence type="ECO:0000313" key="12">
    <source>
        <dbReference type="EMBL" id="BDU75556.1"/>
    </source>
</evidence>
<keyword evidence="13" id="KW-1185">Reference proteome</keyword>
<dbReference type="NCBIfam" id="NF001454">
    <property type="entry name" value="PRK00315.1"/>
    <property type="match status" value="1"/>
</dbReference>
<evidence type="ECO:0000256" key="6">
    <source>
        <dbReference type="ARBA" id="ARBA00022840"/>
    </source>
</evidence>
<dbReference type="GO" id="GO:0005886">
    <property type="term" value="C:plasma membrane"/>
    <property type="evidence" value="ECO:0007669"/>
    <property type="project" value="UniProtKB-SubCell"/>
</dbReference>
<keyword evidence="8 11" id="KW-1133">Transmembrane helix</keyword>
<dbReference type="AlphaFoldDB" id="A0AA48H139"/>
<evidence type="ECO:0000256" key="1">
    <source>
        <dbReference type="ARBA" id="ARBA00022448"/>
    </source>
</evidence>
<comment type="similarity">
    <text evidence="11">Belongs to the KdpC family.</text>
</comment>
<dbReference type="GO" id="GO:0005524">
    <property type="term" value="F:ATP binding"/>
    <property type="evidence" value="ECO:0007669"/>
    <property type="project" value="UniProtKB-UniRule"/>
</dbReference>
<dbReference type="KEGG" id="msea:METESE_05140"/>
<evidence type="ECO:0000256" key="8">
    <source>
        <dbReference type="ARBA" id="ARBA00022989"/>
    </source>
</evidence>
<dbReference type="PANTHER" id="PTHR30042">
    <property type="entry name" value="POTASSIUM-TRANSPORTING ATPASE C CHAIN"/>
    <property type="match status" value="1"/>
</dbReference>
<evidence type="ECO:0000256" key="9">
    <source>
        <dbReference type="ARBA" id="ARBA00023065"/>
    </source>
</evidence>
<reference evidence="12" key="1">
    <citation type="journal article" date="2023" name="Int. J. Syst. Evol. Microbiol.">
        <title>Mesoterricola silvestris gen. nov., sp. nov., Mesoterricola sediminis sp. nov., Geothrix oryzae sp. nov., Geothrix edaphica sp. nov., Geothrix rubra sp. nov., and Geothrix limicola sp. nov., six novel members of Acidobacteriota isolated from soils.</title>
        <authorList>
            <person name="Itoh H."/>
            <person name="Sugisawa Y."/>
            <person name="Mise K."/>
            <person name="Xu Z."/>
            <person name="Kuniyasu M."/>
            <person name="Ushijima N."/>
            <person name="Kawano K."/>
            <person name="Kobayashi E."/>
            <person name="Shiratori Y."/>
            <person name="Masuda Y."/>
            <person name="Senoo K."/>
        </authorList>
    </citation>
    <scope>NUCLEOTIDE SEQUENCE</scope>
    <source>
        <strain evidence="12">W786</strain>
    </source>
</reference>
<proteinExistence type="inferred from homology"/>
<dbReference type="RefSeq" id="WP_243334286.1">
    <property type="nucleotide sequence ID" value="NZ_AP027081.1"/>
</dbReference>
<dbReference type="InterPro" id="IPR003820">
    <property type="entry name" value="KdpC"/>
</dbReference>
<keyword evidence="9 11" id="KW-0406">Ion transport</keyword>
<protein>
    <recommendedName>
        <fullName evidence="11">Potassium-transporting ATPase KdpC subunit</fullName>
    </recommendedName>
    <alternativeName>
        <fullName evidence="11">ATP phosphohydrolase [potassium-transporting] C chain</fullName>
    </alternativeName>
    <alternativeName>
        <fullName evidence="11">Potassium-binding and translocating subunit C</fullName>
    </alternativeName>
    <alternativeName>
        <fullName evidence="11">Potassium-translocating ATPase C chain</fullName>
    </alternativeName>
</protein>
<keyword evidence="6 11" id="KW-0067">ATP-binding</keyword>
<comment type="subunit">
    <text evidence="11">The system is composed of three essential subunits: KdpA, KdpB and KdpC.</text>
</comment>
<keyword evidence="1 11" id="KW-0813">Transport</keyword>
<comment type="function">
    <text evidence="11">Part of the high-affinity ATP-driven potassium transport (or Kdp) system, which catalyzes the hydrolysis of ATP coupled with the electrogenic transport of potassium into the cytoplasm. This subunit acts as a catalytic chaperone that increases the ATP-binding affinity of the ATP-hydrolyzing subunit KdpB by the formation of a transient KdpB/KdpC/ATP ternary complex.</text>
</comment>
<evidence type="ECO:0000256" key="2">
    <source>
        <dbReference type="ARBA" id="ARBA00022475"/>
    </source>
</evidence>
<evidence type="ECO:0000256" key="10">
    <source>
        <dbReference type="ARBA" id="ARBA00023136"/>
    </source>
</evidence>
<dbReference type="Pfam" id="PF02669">
    <property type="entry name" value="KdpC"/>
    <property type="match status" value="1"/>
</dbReference>
<dbReference type="GO" id="GO:0008556">
    <property type="term" value="F:P-type potassium transmembrane transporter activity"/>
    <property type="evidence" value="ECO:0007669"/>
    <property type="project" value="InterPro"/>
</dbReference>
<keyword evidence="7 11" id="KW-0630">Potassium</keyword>
<dbReference type="PANTHER" id="PTHR30042:SF2">
    <property type="entry name" value="POTASSIUM-TRANSPORTING ATPASE KDPC SUBUNIT"/>
    <property type="match status" value="1"/>
</dbReference>
<keyword evidence="3 11" id="KW-0633">Potassium transport</keyword>
<keyword evidence="10 11" id="KW-0472">Membrane</keyword>
<name>A0AA48H139_9BACT</name>
<keyword evidence="4 11" id="KW-0812">Transmembrane</keyword>
<dbReference type="PIRSF" id="PIRSF001296">
    <property type="entry name" value="K_ATPase_KdpC"/>
    <property type="match status" value="1"/>
</dbReference>
<dbReference type="EMBL" id="AP027081">
    <property type="protein sequence ID" value="BDU75556.1"/>
    <property type="molecule type" value="Genomic_DNA"/>
</dbReference>
<evidence type="ECO:0000256" key="4">
    <source>
        <dbReference type="ARBA" id="ARBA00022692"/>
    </source>
</evidence>
<keyword evidence="2 11" id="KW-1003">Cell membrane</keyword>
<dbReference type="HAMAP" id="MF_00276">
    <property type="entry name" value="KdpC"/>
    <property type="match status" value="1"/>
</dbReference>
<evidence type="ECO:0000256" key="11">
    <source>
        <dbReference type="HAMAP-Rule" id="MF_00276"/>
    </source>
</evidence>
<evidence type="ECO:0000256" key="5">
    <source>
        <dbReference type="ARBA" id="ARBA00022741"/>
    </source>
</evidence>
<comment type="subcellular location">
    <subcellularLocation>
        <location evidence="11">Cell membrane</location>
        <topology evidence="11">Single-pass membrane protein</topology>
    </subcellularLocation>
</comment>
<evidence type="ECO:0000256" key="3">
    <source>
        <dbReference type="ARBA" id="ARBA00022538"/>
    </source>
</evidence>
<evidence type="ECO:0000256" key="7">
    <source>
        <dbReference type="ARBA" id="ARBA00022958"/>
    </source>
</evidence>
<gene>
    <name evidence="11 12" type="primary">kdpC</name>
    <name evidence="12" type="ORF">METESE_05140</name>
</gene>
<dbReference type="Proteomes" id="UP001228113">
    <property type="component" value="Chromosome"/>
</dbReference>
<keyword evidence="5 11" id="KW-0547">Nucleotide-binding</keyword>